<comment type="caution">
    <text evidence="4">The sequence shown here is derived from an EMBL/GenBank/DDBJ whole genome shotgun (WGS) entry which is preliminary data.</text>
</comment>
<dbReference type="SUPFAM" id="SSF55811">
    <property type="entry name" value="Nudix"/>
    <property type="match status" value="1"/>
</dbReference>
<dbReference type="CDD" id="cd04699">
    <property type="entry name" value="NUDIX_MutT_Nudt1"/>
    <property type="match status" value="1"/>
</dbReference>
<dbReference type="GO" id="GO:0016787">
    <property type="term" value="F:hydrolase activity"/>
    <property type="evidence" value="ECO:0007669"/>
    <property type="project" value="UniProtKB-KW"/>
</dbReference>
<dbReference type="PANTHER" id="PTHR43046:SF14">
    <property type="entry name" value="MUTT_NUDIX FAMILY PROTEIN"/>
    <property type="match status" value="1"/>
</dbReference>
<keyword evidence="2" id="KW-0378">Hydrolase</keyword>
<dbReference type="InterPro" id="IPR000086">
    <property type="entry name" value="NUDIX_hydrolase_dom"/>
</dbReference>
<dbReference type="PROSITE" id="PS00893">
    <property type="entry name" value="NUDIX_BOX"/>
    <property type="match status" value="1"/>
</dbReference>
<accession>A0A498H484</accession>
<gene>
    <name evidence="4" type="ORF">ABH15_01685</name>
</gene>
<evidence type="ECO:0000313" key="5">
    <source>
        <dbReference type="Proteomes" id="UP000290932"/>
    </source>
</evidence>
<evidence type="ECO:0000313" key="4">
    <source>
        <dbReference type="EMBL" id="RXE56888.1"/>
    </source>
</evidence>
<dbReference type="InterPro" id="IPR020476">
    <property type="entry name" value="Nudix_hydrolase"/>
</dbReference>
<dbReference type="PANTHER" id="PTHR43046">
    <property type="entry name" value="GDP-MANNOSE MANNOSYL HYDROLASE"/>
    <property type="match status" value="1"/>
</dbReference>
<dbReference type="PRINTS" id="PR00502">
    <property type="entry name" value="NUDIXFAMILY"/>
</dbReference>
<dbReference type="Gene3D" id="3.90.79.10">
    <property type="entry name" value="Nucleoside Triphosphate Pyrophosphohydrolase"/>
    <property type="match status" value="1"/>
</dbReference>
<proteinExistence type="predicted"/>
<dbReference type="EMBL" id="LHQS01000001">
    <property type="protein sequence ID" value="RXE56888.1"/>
    <property type="molecule type" value="Genomic_DNA"/>
</dbReference>
<dbReference type="Pfam" id="PF00293">
    <property type="entry name" value="NUDIX"/>
    <property type="match status" value="1"/>
</dbReference>
<dbReference type="PROSITE" id="PS51462">
    <property type="entry name" value="NUDIX"/>
    <property type="match status" value="1"/>
</dbReference>
<keyword evidence="5" id="KW-1185">Reference proteome</keyword>
<dbReference type="OrthoDB" id="25379at2157"/>
<protein>
    <recommendedName>
        <fullName evidence="3">Nudix hydrolase domain-containing protein</fullName>
    </recommendedName>
</protein>
<evidence type="ECO:0000256" key="1">
    <source>
        <dbReference type="ARBA" id="ARBA00001946"/>
    </source>
</evidence>
<dbReference type="RefSeq" id="WP_128692632.1">
    <property type="nucleotide sequence ID" value="NZ_LHQS01000001.1"/>
</dbReference>
<comment type="cofactor">
    <cofactor evidence="1">
        <name>Mg(2+)</name>
        <dbReference type="ChEBI" id="CHEBI:18420"/>
    </cofactor>
</comment>
<organism evidence="4 5">
    <name type="scientific">Methanoculleus taiwanensis</name>
    <dbReference type="NCBI Taxonomy" id="1550565"/>
    <lineage>
        <taxon>Archaea</taxon>
        <taxon>Methanobacteriati</taxon>
        <taxon>Methanobacteriota</taxon>
        <taxon>Stenosarchaea group</taxon>
        <taxon>Methanomicrobia</taxon>
        <taxon>Methanomicrobiales</taxon>
        <taxon>Methanomicrobiaceae</taxon>
        <taxon>Methanoculleus</taxon>
    </lineage>
</organism>
<evidence type="ECO:0000259" key="3">
    <source>
        <dbReference type="PROSITE" id="PS51462"/>
    </source>
</evidence>
<sequence length="132" mass="14963">MLEKLWYLAVSAVIRNREGKVLLLKRSPDDEINPGKWDLPGGKPDPGETFDRALRREVYEETGMHVVLTEVAGAGELDLPDKRIAYLILACDVDTEEVRLSPEHDEYAWLAHGEIRDLDLAEQFVGLFAAFR</sequence>
<dbReference type="InterPro" id="IPR020084">
    <property type="entry name" value="NUDIX_hydrolase_CS"/>
</dbReference>
<name>A0A498H484_9EURY</name>
<evidence type="ECO:0000256" key="2">
    <source>
        <dbReference type="ARBA" id="ARBA00022801"/>
    </source>
</evidence>
<feature type="domain" description="Nudix hydrolase" evidence="3">
    <location>
        <begin position="5"/>
        <end position="132"/>
    </location>
</feature>
<dbReference type="InterPro" id="IPR015797">
    <property type="entry name" value="NUDIX_hydrolase-like_dom_sf"/>
</dbReference>
<reference evidence="4 5" key="1">
    <citation type="journal article" date="2015" name="Int. J. Syst. Evol. Microbiol.">
        <title>Methanoculleus taiwanensis sp. nov., a methanogen isolated from deep marine sediment at the deformation front area near Taiwan.</title>
        <authorList>
            <person name="Weng C.Y."/>
            <person name="Chen S.C."/>
            <person name="Lai M.C."/>
            <person name="Wu S.Y."/>
            <person name="Lin S."/>
            <person name="Yang T.F."/>
            <person name="Chen P.C."/>
        </authorList>
    </citation>
    <scope>NUCLEOTIDE SEQUENCE [LARGE SCALE GENOMIC DNA]</scope>
    <source>
        <strain evidence="4 5">CYW4</strain>
    </source>
</reference>
<dbReference type="AlphaFoldDB" id="A0A498H484"/>
<dbReference type="Proteomes" id="UP000290932">
    <property type="component" value="Unassembled WGS sequence"/>
</dbReference>